<evidence type="ECO:0000313" key="3">
    <source>
        <dbReference type="Proteomes" id="UP001500457"/>
    </source>
</evidence>
<dbReference type="InterPro" id="IPR000182">
    <property type="entry name" value="GNAT_dom"/>
</dbReference>
<evidence type="ECO:0000259" key="1">
    <source>
        <dbReference type="PROSITE" id="PS51186"/>
    </source>
</evidence>
<name>A0ABP9E007_9PSEU</name>
<dbReference type="Proteomes" id="UP001500457">
    <property type="component" value="Unassembled WGS sequence"/>
</dbReference>
<sequence length="325" mass="34466">MIGRSRATPSGRSPEVVLTELLRDQQARFAELDTGLPPAVLPPPGDVVVVGDGPGGEAAGVVTQHSWPAGSAPLLWSAAEVTELHPVLGHSGRRGADRLLAEWPGRVPARVRAAADSAAVVTWPSRDVAAARAFLDHGLVPLAVLAVRRPGPLAGVLDRDPGLEVRPAGEDDLEGCVELAMHEIAYSSMVGGSVLRPDAEAVKRTALRERWARGEPIFLAERDGRLVGLLECGLTEATPGSWLAGLLPTGRWGYVNCASVLPGHRGRGVGHALVAAALPALQPPGVRGTYLYYNPPNPVSSVFWPRHGYRPLWTLWEVRPAAALR</sequence>
<proteinExistence type="predicted"/>
<feature type="domain" description="N-acetyltransferase" evidence="1">
    <location>
        <begin position="163"/>
        <end position="325"/>
    </location>
</feature>
<dbReference type="PROSITE" id="PS51186">
    <property type="entry name" value="GNAT"/>
    <property type="match status" value="1"/>
</dbReference>
<protein>
    <submittedName>
        <fullName evidence="2">GNAT family N-acetyltransferase</fullName>
    </submittedName>
</protein>
<dbReference type="Gene3D" id="3.40.630.30">
    <property type="match status" value="1"/>
</dbReference>
<keyword evidence="3" id="KW-1185">Reference proteome</keyword>
<dbReference type="SUPFAM" id="SSF55729">
    <property type="entry name" value="Acyl-CoA N-acyltransferases (Nat)"/>
    <property type="match status" value="1"/>
</dbReference>
<evidence type="ECO:0000313" key="2">
    <source>
        <dbReference type="EMBL" id="GAA4860283.1"/>
    </source>
</evidence>
<dbReference type="InterPro" id="IPR016181">
    <property type="entry name" value="Acyl_CoA_acyltransferase"/>
</dbReference>
<dbReference type="RefSeq" id="WP_274231024.1">
    <property type="nucleotide sequence ID" value="NZ_BAABHQ010000001.1"/>
</dbReference>
<comment type="caution">
    <text evidence="2">The sequence shown here is derived from an EMBL/GenBank/DDBJ whole genome shotgun (WGS) entry which is preliminary data.</text>
</comment>
<gene>
    <name evidence="2" type="ORF">GCM10023203_04370</name>
</gene>
<reference evidence="3" key="1">
    <citation type="journal article" date="2019" name="Int. J. Syst. Evol. Microbiol.">
        <title>The Global Catalogue of Microorganisms (GCM) 10K type strain sequencing project: providing services to taxonomists for standard genome sequencing and annotation.</title>
        <authorList>
            <consortium name="The Broad Institute Genomics Platform"/>
            <consortium name="The Broad Institute Genome Sequencing Center for Infectious Disease"/>
            <person name="Wu L."/>
            <person name="Ma J."/>
        </authorList>
    </citation>
    <scope>NUCLEOTIDE SEQUENCE [LARGE SCALE GENOMIC DNA]</scope>
    <source>
        <strain evidence="3">JCM 17983</strain>
    </source>
</reference>
<dbReference type="CDD" id="cd04301">
    <property type="entry name" value="NAT_SF"/>
    <property type="match status" value="1"/>
</dbReference>
<accession>A0ABP9E007</accession>
<dbReference type="EMBL" id="BAABHQ010000001">
    <property type="protein sequence ID" value="GAA4860283.1"/>
    <property type="molecule type" value="Genomic_DNA"/>
</dbReference>
<dbReference type="Pfam" id="PF00583">
    <property type="entry name" value="Acetyltransf_1"/>
    <property type="match status" value="1"/>
</dbReference>
<organism evidence="2 3">
    <name type="scientific">Actinomycetospora straminea</name>
    <dbReference type="NCBI Taxonomy" id="663607"/>
    <lineage>
        <taxon>Bacteria</taxon>
        <taxon>Bacillati</taxon>
        <taxon>Actinomycetota</taxon>
        <taxon>Actinomycetes</taxon>
        <taxon>Pseudonocardiales</taxon>
        <taxon>Pseudonocardiaceae</taxon>
        <taxon>Actinomycetospora</taxon>
    </lineage>
</organism>